<gene>
    <name evidence="1" type="ORF">Thiowin_00206</name>
</gene>
<organism evidence="1 2">
    <name type="scientific">Thiorhodovibrio winogradskyi</name>
    <dbReference type="NCBI Taxonomy" id="77007"/>
    <lineage>
        <taxon>Bacteria</taxon>
        <taxon>Pseudomonadati</taxon>
        <taxon>Pseudomonadota</taxon>
        <taxon>Gammaproteobacteria</taxon>
        <taxon>Chromatiales</taxon>
        <taxon>Chromatiaceae</taxon>
        <taxon>Thiorhodovibrio</taxon>
    </lineage>
</organism>
<proteinExistence type="predicted"/>
<reference evidence="1 2" key="1">
    <citation type="journal article" date="2023" name="Microorganisms">
        <title>Thiorhodovibrio frisius and Trv. litoralis spp. nov., Two Novel Members from a Clade of Fastidious Purple Sulfur Bacteria That Exhibit Unique Red-Shifted Light-Harvesting Capabilities.</title>
        <authorList>
            <person name="Methner A."/>
            <person name="Kuzyk S.B."/>
            <person name="Petersen J."/>
            <person name="Bauer S."/>
            <person name="Brinkmann H."/>
            <person name="Sichau K."/>
            <person name="Wanner G."/>
            <person name="Wolf J."/>
            <person name="Neumann-Schaal M."/>
            <person name="Henke P."/>
            <person name="Tank M."/>
            <person name="Sproer C."/>
            <person name="Bunk B."/>
            <person name="Overmann J."/>
        </authorList>
    </citation>
    <scope>NUCLEOTIDE SEQUENCE [LARGE SCALE GENOMIC DNA]</scope>
    <source>
        <strain evidence="1 2">DSM 6702</strain>
    </source>
</reference>
<protein>
    <submittedName>
        <fullName evidence="1">Uncharacterized protein</fullName>
    </submittedName>
</protein>
<evidence type="ECO:0000313" key="1">
    <source>
        <dbReference type="EMBL" id="WPL15315.1"/>
    </source>
</evidence>
<dbReference type="Proteomes" id="UP001432180">
    <property type="component" value="Chromosome"/>
</dbReference>
<name>A0ABZ0S3Z5_9GAMM</name>
<evidence type="ECO:0000313" key="2">
    <source>
        <dbReference type="Proteomes" id="UP001432180"/>
    </source>
</evidence>
<sequence>MYPPPMIPSDWSPQQAMAVVEWMEMLCEGIYEVHGLAIAEAREQRYQKQLADARQLQLPLWPSFNDDPF</sequence>
<accession>A0ABZ0S3Z5</accession>
<keyword evidence="2" id="KW-1185">Reference proteome</keyword>
<dbReference type="EMBL" id="CP121472">
    <property type="protein sequence ID" value="WPL15315.1"/>
    <property type="molecule type" value="Genomic_DNA"/>
</dbReference>